<dbReference type="CDD" id="cd09076">
    <property type="entry name" value="L1-EN"/>
    <property type="match status" value="1"/>
</dbReference>
<dbReference type="Gene3D" id="3.60.10.10">
    <property type="entry name" value="Endonuclease/exonuclease/phosphatase"/>
    <property type="match status" value="1"/>
</dbReference>
<keyword evidence="12" id="KW-1185">Reference proteome</keyword>
<dbReference type="GO" id="GO:0008311">
    <property type="term" value="F:double-stranded DNA 3'-5' DNA exonuclease activity"/>
    <property type="evidence" value="ECO:0007669"/>
    <property type="project" value="UniProtKB-EC"/>
</dbReference>
<reference evidence="11 12" key="1">
    <citation type="submission" date="2020-06" db="EMBL/GenBank/DDBJ databases">
        <authorList>
            <person name="Li R."/>
            <person name="Bekaert M."/>
        </authorList>
    </citation>
    <scope>NUCLEOTIDE SEQUENCE [LARGE SCALE GENOMIC DNA]</scope>
    <source>
        <strain evidence="12">wild</strain>
    </source>
</reference>
<dbReference type="GO" id="GO:0003906">
    <property type="term" value="F:DNA-(apurinic or apyrimidinic site) endonuclease activity"/>
    <property type="evidence" value="ECO:0007669"/>
    <property type="project" value="TreeGrafter"/>
</dbReference>
<evidence type="ECO:0000256" key="7">
    <source>
        <dbReference type="PIRSR" id="PIRSR604808-1"/>
    </source>
</evidence>
<feature type="site" description="Important for catalytic activity" evidence="9">
    <location>
        <position position="206"/>
    </location>
</feature>
<dbReference type="InterPro" id="IPR005135">
    <property type="entry name" value="Endo/exonuclease/phosphatase"/>
</dbReference>
<comment type="similarity">
    <text evidence="2">Belongs to the DNA repair enzymes AP/ExoA family.</text>
</comment>
<dbReference type="EMBL" id="CACVKT020005298">
    <property type="protein sequence ID" value="CAC5394543.1"/>
    <property type="molecule type" value="Genomic_DNA"/>
</dbReference>
<dbReference type="GO" id="GO:0006284">
    <property type="term" value="P:base-excision repair"/>
    <property type="evidence" value="ECO:0007669"/>
    <property type="project" value="TreeGrafter"/>
</dbReference>
<feature type="active site" description="Proton acceptor" evidence="7">
    <location>
        <position position="231"/>
    </location>
</feature>
<feature type="active site" evidence="7">
    <location>
        <position position="113"/>
    </location>
</feature>
<dbReference type="InterPro" id="IPR004808">
    <property type="entry name" value="AP_endonuc_1"/>
</dbReference>
<feature type="binding site" evidence="8">
    <location>
        <position position="145"/>
    </location>
    <ligand>
        <name>Mg(2+)</name>
        <dbReference type="ChEBI" id="CHEBI:18420"/>
        <label>1</label>
    </ligand>
</feature>
<organism evidence="11 12">
    <name type="scientific">Mytilus coruscus</name>
    <name type="common">Sea mussel</name>
    <dbReference type="NCBI Taxonomy" id="42192"/>
    <lineage>
        <taxon>Eukaryota</taxon>
        <taxon>Metazoa</taxon>
        <taxon>Spiralia</taxon>
        <taxon>Lophotrochozoa</taxon>
        <taxon>Mollusca</taxon>
        <taxon>Bivalvia</taxon>
        <taxon>Autobranchia</taxon>
        <taxon>Pteriomorphia</taxon>
        <taxon>Mytilida</taxon>
        <taxon>Mytiloidea</taxon>
        <taxon>Mytilidae</taxon>
        <taxon>Mytilinae</taxon>
        <taxon>Mytilus</taxon>
    </lineage>
</organism>
<dbReference type="OrthoDB" id="6073759at2759"/>
<protein>
    <recommendedName>
        <fullName evidence="3">exodeoxyribonuclease III</fullName>
        <ecNumber evidence="3">3.1.11.2</ecNumber>
    </recommendedName>
</protein>
<evidence type="ECO:0000256" key="1">
    <source>
        <dbReference type="ARBA" id="ARBA00000493"/>
    </source>
</evidence>
<feature type="binding site" evidence="8">
    <location>
        <position position="231"/>
    </location>
    <ligand>
        <name>Mg(2+)</name>
        <dbReference type="ChEBI" id="CHEBI:18420"/>
        <label>1</label>
    </ligand>
</feature>
<evidence type="ECO:0000256" key="5">
    <source>
        <dbReference type="ARBA" id="ARBA00022801"/>
    </source>
</evidence>
<keyword evidence="8" id="KW-0464">Manganese</keyword>
<feature type="binding site" evidence="8">
    <location>
        <position position="11"/>
    </location>
    <ligand>
        <name>Mg(2+)</name>
        <dbReference type="ChEBI" id="CHEBI:18420"/>
        <label>1</label>
    </ligand>
</feature>
<dbReference type="Proteomes" id="UP000507470">
    <property type="component" value="Unassembled WGS sequence"/>
</dbReference>
<dbReference type="AlphaFoldDB" id="A0A6J8CDN2"/>
<feature type="site" description="Interaction with DNA substrate" evidence="9">
    <location>
        <position position="231"/>
    </location>
</feature>
<feature type="binding site" evidence="8">
    <location>
        <position position="41"/>
    </location>
    <ligand>
        <name>Mg(2+)</name>
        <dbReference type="ChEBI" id="CHEBI:18420"/>
        <label>1</label>
    </ligand>
</feature>
<dbReference type="SUPFAM" id="SSF56219">
    <property type="entry name" value="DNase I-like"/>
    <property type="match status" value="1"/>
</dbReference>
<keyword evidence="5 11" id="KW-0378">Hydrolase</keyword>
<evidence type="ECO:0000259" key="10">
    <source>
        <dbReference type="Pfam" id="PF03372"/>
    </source>
</evidence>
<dbReference type="PANTHER" id="PTHR22748:SF6">
    <property type="entry name" value="DNA-(APURINIC OR APYRIMIDINIC SITE) ENDONUCLEASE"/>
    <property type="match status" value="1"/>
</dbReference>
<proteinExistence type="inferred from homology"/>
<keyword evidence="4 8" id="KW-0479">Metal-binding</keyword>
<feature type="binding site" evidence="8">
    <location>
        <position position="230"/>
    </location>
    <ligand>
        <name>Mg(2+)</name>
        <dbReference type="ChEBI" id="CHEBI:18420"/>
        <label>1</label>
    </ligand>
</feature>
<dbReference type="PANTHER" id="PTHR22748">
    <property type="entry name" value="AP ENDONUCLEASE"/>
    <property type="match status" value="1"/>
</dbReference>
<dbReference type="InterPro" id="IPR036691">
    <property type="entry name" value="Endo/exonu/phosph_ase_sf"/>
</dbReference>
<evidence type="ECO:0000256" key="3">
    <source>
        <dbReference type="ARBA" id="ARBA00012115"/>
    </source>
</evidence>
<dbReference type="GO" id="GO:0046872">
    <property type="term" value="F:metal ion binding"/>
    <property type="evidence" value="ECO:0007669"/>
    <property type="project" value="UniProtKB-KW"/>
</dbReference>
<dbReference type="EC" id="3.1.11.2" evidence="3"/>
<feature type="binding site" evidence="8">
    <location>
        <position position="143"/>
    </location>
    <ligand>
        <name>Mg(2+)</name>
        <dbReference type="ChEBI" id="CHEBI:18420"/>
        <label>1</label>
    </ligand>
</feature>
<evidence type="ECO:0000256" key="9">
    <source>
        <dbReference type="PIRSR" id="PIRSR604808-3"/>
    </source>
</evidence>
<comment type="cofactor">
    <cofactor evidence="8">
        <name>Mg(2+)</name>
        <dbReference type="ChEBI" id="CHEBI:18420"/>
    </cofactor>
    <cofactor evidence="8">
        <name>Mn(2+)</name>
        <dbReference type="ChEBI" id="CHEBI:29035"/>
    </cofactor>
    <text evidence="8">Probably binds two magnesium or manganese ions per subunit.</text>
</comment>
<keyword evidence="6 8" id="KW-0460">Magnesium</keyword>
<gene>
    <name evidence="11" type="ORF">MCOR_29278</name>
</gene>
<evidence type="ECO:0000256" key="6">
    <source>
        <dbReference type="ARBA" id="ARBA00022842"/>
    </source>
</evidence>
<evidence type="ECO:0000256" key="8">
    <source>
        <dbReference type="PIRSR" id="PIRSR604808-2"/>
    </source>
</evidence>
<evidence type="ECO:0000313" key="12">
    <source>
        <dbReference type="Proteomes" id="UP000507470"/>
    </source>
</evidence>
<evidence type="ECO:0000313" key="11">
    <source>
        <dbReference type="EMBL" id="CAC5394543.1"/>
    </source>
</evidence>
<name>A0A6J8CDN2_MYTCO</name>
<dbReference type="GO" id="GO:0008081">
    <property type="term" value="F:phosphoric diester hydrolase activity"/>
    <property type="evidence" value="ECO:0007669"/>
    <property type="project" value="TreeGrafter"/>
</dbReference>
<accession>A0A6J8CDN2</accession>
<feature type="active site" description="Proton donor/acceptor" evidence="7">
    <location>
        <position position="143"/>
    </location>
</feature>
<comment type="catalytic activity">
    <reaction evidence="1">
        <text>Exonucleolytic cleavage in the 3'- to 5'-direction to yield nucleoside 5'-phosphates.</text>
        <dbReference type="EC" id="3.1.11.2"/>
    </reaction>
</comment>
<sequence>MDNHIKILSMNVRGLFSSAKKRSDVFNWAKSKNSCIVCFQETHSTRDIETLWGDEWGHQCYFSHGDSRSAGVCVMFRDGYDYEVHESLIDQHGRFIILNLTLNDQRLTFLCLYGYNTDKPELFCDILQKTMRFSNTSFIFLGDWNLVHDKNDDTYNVIHDRNPNSRKKIDEIKETLLLLDPWRTCYPSDKKFTWRQTSPIKQSRLDYYLVSEDLFTLIESTKIIPGYRTDHSAIIFTLIASLAKRGKGYWKFNSQLLRESAYGELVKKCIRDTVSEYFSGGDFENFLHVQLSCSDQLFLEVLKMKIRSHTISYCIKKSREEKEVFKRLELEIQSLENSVNVNPL</sequence>
<feature type="site" description="Transition state stabilizer" evidence="9">
    <location>
        <position position="145"/>
    </location>
</feature>
<evidence type="ECO:0000256" key="2">
    <source>
        <dbReference type="ARBA" id="ARBA00007092"/>
    </source>
</evidence>
<dbReference type="Pfam" id="PF03372">
    <property type="entry name" value="Exo_endo_phos"/>
    <property type="match status" value="1"/>
</dbReference>
<evidence type="ECO:0000256" key="4">
    <source>
        <dbReference type="ARBA" id="ARBA00022723"/>
    </source>
</evidence>
<dbReference type="GO" id="GO:0005634">
    <property type="term" value="C:nucleus"/>
    <property type="evidence" value="ECO:0007669"/>
    <property type="project" value="TreeGrafter"/>
</dbReference>
<feature type="domain" description="Endonuclease/exonuclease/phosphatase" evidence="10">
    <location>
        <begin position="8"/>
        <end position="231"/>
    </location>
</feature>